<dbReference type="InterPro" id="IPR000276">
    <property type="entry name" value="GPCR_Rhodpsn"/>
</dbReference>
<keyword evidence="4 7" id="KW-1133">Transmembrane helix</keyword>
<evidence type="ECO:0000256" key="2">
    <source>
        <dbReference type="ARBA" id="ARBA00022475"/>
    </source>
</evidence>
<feature type="transmembrane region" description="Helical" evidence="7">
    <location>
        <begin position="295"/>
        <end position="317"/>
    </location>
</feature>
<sequence length="373" mass="43310">MPQTEERFFIPHLAVADLLSTACLACLGISLNYYYTDFPNETLCQMLHYFSWQTTSWSTFILLMISVSRYLKICQPTGKQMTRFWKKCAVYGCLIFTIINTSPVLYFTGNRYQKVTCLNSNITVVICELRDFDRTVNNIKNAYIFFEIFVLFGNAGITTLLYIPIGLQIYRRFKGRSNHINTFSEAEYSASAATKCSISMTELTVPKQTTELEAIDASQANFSTARKQSQQVEEMAISGQEFICKYSLTNGNNQENSNTVTSASKVIEHIPAVCKERRFESKVESNIRVRNNFTYMFMTIIIFYLLSYLPTFIIILLATEDPFQYWYSMDVITLNFIMILRRSSIINHIVNPFIYGYFDRVFRERFIEVFICK</sequence>
<keyword evidence="5 7" id="KW-0472">Membrane</keyword>
<feature type="transmembrane region" description="Helical" evidence="7">
    <location>
        <begin position="12"/>
        <end position="35"/>
    </location>
</feature>
<evidence type="ECO:0000256" key="5">
    <source>
        <dbReference type="ARBA" id="ARBA00023136"/>
    </source>
</evidence>
<dbReference type="OrthoDB" id="10053542at2759"/>
<feature type="domain" description="G-protein coupled receptors family 1 profile" evidence="8">
    <location>
        <begin position="1"/>
        <end position="355"/>
    </location>
</feature>
<dbReference type="PANTHER" id="PTHR24241">
    <property type="entry name" value="NEUROPEPTIDE RECEPTOR-RELATED G-PROTEIN COUPLED RECEPTOR"/>
    <property type="match status" value="1"/>
</dbReference>
<evidence type="ECO:0000313" key="9">
    <source>
        <dbReference type="Proteomes" id="UP000694844"/>
    </source>
</evidence>
<dbReference type="RefSeq" id="XP_022294798.1">
    <property type="nucleotide sequence ID" value="XM_022439090.1"/>
</dbReference>
<evidence type="ECO:0000313" key="10">
    <source>
        <dbReference type="RefSeq" id="XP_022294798.1"/>
    </source>
</evidence>
<dbReference type="InterPro" id="IPR017452">
    <property type="entry name" value="GPCR_Rhodpsn_7TM"/>
</dbReference>
<keyword evidence="6" id="KW-0675">Receptor</keyword>
<keyword evidence="2" id="KW-1003">Cell membrane</keyword>
<name>A0A8B8AVT1_CRAVI</name>
<evidence type="ECO:0000256" key="6">
    <source>
        <dbReference type="ARBA" id="ARBA00023170"/>
    </source>
</evidence>
<dbReference type="PROSITE" id="PS50262">
    <property type="entry name" value="G_PROTEIN_RECEP_F1_2"/>
    <property type="match status" value="1"/>
</dbReference>
<gene>
    <name evidence="10" type="primary">LOC111104919</name>
</gene>
<dbReference type="SUPFAM" id="SSF81321">
    <property type="entry name" value="Family A G protein-coupled receptor-like"/>
    <property type="match status" value="1"/>
</dbReference>
<proteinExistence type="predicted"/>
<feature type="transmembrane region" description="Helical" evidence="7">
    <location>
        <begin position="323"/>
        <end position="340"/>
    </location>
</feature>
<dbReference type="KEGG" id="cvn:111104919"/>
<dbReference type="GeneID" id="111104919"/>
<reference evidence="10" key="1">
    <citation type="submission" date="2025-08" db="UniProtKB">
        <authorList>
            <consortium name="RefSeq"/>
        </authorList>
    </citation>
    <scope>IDENTIFICATION</scope>
    <source>
        <tissue evidence="10">Whole sample</tissue>
    </source>
</reference>
<comment type="subcellular location">
    <subcellularLocation>
        <location evidence="1">Cell membrane</location>
        <topology evidence="1">Multi-pass membrane protein</topology>
    </subcellularLocation>
</comment>
<keyword evidence="3 7" id="KW-0812">Transmembrane</keyword>
<feature type="transmembrane region" description="Helical" evidence="7">
    <location>
        <begin position="142"/>
        <end position="167"/>
    </location>
</feature>
<dbReference type="Pfam" id="PF00001">
    <property type="entry name" value="7tm_1"/>
    <property type="match status" value="1"/>
</dbReference>
<evidence type="ECO:0000259" key="8">
    <source>
        <dbReference type="PROSITE" id="PS50262"/>
    </source>
</evidence>
<feature type="transmembrane region" description="Helical" evidence="7">
    <location>
        <begin position="47"/>
        <end position="67"/>
    </location>
</feature>
<feature type="transmembrane region" description="Helical" evidence="7">
    <location>
        <begin position="88"/>
        <end position="106"/>
    </location>
</feature>
<dbReference type="GO" id="GO:0004930">
    <property type="term" value="F:G protein-coupled receptor activity"/>
    <property type="evidence" value="ECO:0007669"/>
    <property type="project" value="InterPro"/>
</dbReference>
<evidence type="ECO:0000256" key="4">
    <source>
        <dbReference type="ARBA" id="ARBA00022989"/>
    </source>
</evidence>
<dbReference type="PRINTS" id="PR00237">
    <property type="entry name" value="GPCRRHODOPSN"/>
</dbReference>
<organism evidence="9 10">
    <name type="scientific">Crassostrea virginica</name>
    <name type="common">Eastern oyster</name>
    <dbReference type="NCBI Taxonomy" id="6565"/>
    <lineage>
        <taxon>Eukaryota</taxon>
        <taxon>Metazoa</taxon>
        <taxon>Spiralia</taxon>
        <taxon>Lophotrochozoa</taxon>
        <taxon>Mollusca</taxon>
        <taxon>Bivalvia</taxon>
        <taxon>Autobranchia</taxon>
        <taxon>Pteriomorphia</taxon>
        <taxon>Ostreida</taxon>
        <taxon>Ostreoidea</taxon>
        <taxon>Ostreidae</taxon>
        <taxon>Crassostrea</taxon>
    </lineage>
</organism>
<protein>
    <submittedName>
        <fullName evidence="10">Uncharacterized protein LOC111104919</fullName>
    </submittedName>
</protein>
<dbReference type="Proteomes" id="UP000694844">
    <property type="component" value="Chromosome 7"/>
</dbReference>
<evidence type="ECO:0000256" key="1">
    <source>
        <dbReference type="ARBA" id="ARBA00004651"/>
    </source>
</evidence>
<dbReference type="GO" id="GO:0005886">
    <property type="term" value="C:plasma membrane"/>
    <property type="evidence" value="ECO:0007669"/>
    <property type="project" value="UniProtKB-SubCell"/>
</dbReference>
<keyword evidence="9" id="KW-1185">Reference proteome</keyword>
<evidence type="ECO:0000256" key="7">
    <source>
        <dbReference type="SAM" id="Phobius"/>
    </source>
</evidence>
<dbReference type="Gene3D" id="1.20.1070.10">
    <property type="entry name" value="Rhodopsin 7-helix transmembrane proteins"/>
    <property type="match status" value="1"/>
</dbReference>
<accession>A0A8B8AVT1</accession>
<dbReference type="AlphaFoldDB" id="A0A8B8AVT1"/>
<evidence type="ECO:0000256" key="3">
    <source>
        <dbReference type="ARBA" id="ARBA00022692"/>
    </source>
</evidence>